<name>A0AAD8P4K1_TARER</name>
<dbReference type="Proteomes" id="UP001229421">
    <property type="component" value="Unassembled WGS sequence"/>
</dbReference>
<accession>A0AAD8P4K1</accession>
<dbReference type="EMBL" id="JAUHHV010000002">
    <property type="protein sequence ID" value="KAK1433248.1"/>
    <property type="molecule type" value="Genomic_DNA"/>
</dbReference>
<organism evidence="1 2">
    <name type="scientific">Tagetes erecta</name>
    <name type="common">African marigold</name>
    <dbReference type="NCBI Taxonomy" id="13708"/>
    <lineage>
        <taxon>Eukaryota</taxon>
        <taxon>Viridiplantae</taxon>
        <taxon>Streptophyta</taxon>
        <taxon>Embryophyta</taxon>
        <taxon>Tracheophyta</taxon>
        <taxon>Spermatophyta</taxon>
        <taxon>Magnoliopsida</taxon>
        <taxon>eudicotyledons</taxon>
        <taxon>Gunneridae</taxon>
        <taxon>Pentapetalae</taxon>
        <taxon>asterids</taxon>
        <taxon>campanulids</taxon>
        <taxon>Asterales</taxon>
        <taxon>Asteraceae</taxon>
        <taxon>Asteroideae</taxon>
        <taxon>Heliantheae alliance</taxon>
        <taxon>Tageteae</taxon>
        <taxon>Tagetes</taxon>
    </lineage>
</organism>
<reference evidence="1" key="1">
    <citation type="journal article" date="2023" name="bioRxiv">
        <title>Improved chromosome-level genome assembly for marigold (Tagetes erecta).</title>
        <authorList>
            <person name="Jiang F."/>
            <person name="Yuan L."/>
            <person name="Wang S."/>
            <person name="Wang H."/>
            <person name="Xu D."/>
            <person name="Wang A."/>
            <person name="Fan W."/>
        </authorList>
    </citation>
    <scope>NUCLEOTIDE SEQUENCE</scope>
    <source>
        <strain evidence="1">WSJ</strain>
        <tissue evidence="1">Leaf</tissue>
    </source>
</reference>
<gene>
    <name evidence="1" type="ORF">QVD17_10157</name>
</gene>
<evidence type="ECO:0000313" key="2">
    <source>
        <dbReference type="Proteomes" id="UP001229421"/>
    </source>
</evidence>
<proteinExistence type="predicted"/>
<sequence length="114" mass="12668">MLIVGSILNKIKRETSPNFNSDHHHHCHLQLSHHLISPAQFSLHGSSSSDLVTIWNGTGDTPSRNALTPIIIRVVIKEGNLANNLQRALRLQRRSIKYYANLEKSVVSLGKVVG</sequence>
<protein>
    <submittedName>
        <fullName evidence="1">Uncharacterized protein</fullName>
    </submittedName>
</protein>
<evidence type="ECO:0000313" key="1">
    <source>
        <dbReference type="EMBL" id="KAK1433248.1"/>
    </source>
</evidence>
<keyword evidence="2" id="KW-1185">Reference proteome</keyword>
<comment type="caution">
    <text evidence="1">The sequence shown here is derived from an EMBL/GenBank/DDBJ whole genome shotgun (WGS) entry which is preliminary data.</text>
</comment>
<dbReference type="AlphaFoldDB" id="A0AAD8P4K1"/>